<feature type="domain" description="U-box" evidence="6">
    <location>
        <begin position="34"/>
        <end position="108"/>
    </location>
</feature>
<comment type="caution">
    <text evidence="7">The sequence shown here is derived from an EMBL/GenBank/DDBJ whole genome shotgun (WGS) entry which is preliminary data.</text>
</comment>
<dbReference type="SUPFAM" id="SSF57850">
    <property type="entry name" value="RING/U-box"/>
    <property type="match status" value="1"/>
</dbReference>
<evidence type="ECO:0000256" key="5">
    <source>
        <dbReference type="ARBA" id="ARBA00022786"/>
    </source>
</evidence>
<proteinExistence type="predicted"/>
<dbReference type="Pfam" id="PF04564">
    <property type="entry name" value="U-box"/>
    <property type="match status" value="1"/>
</dbReference>
<keyword evidence="4" id="KW-0808">Transferase</keyword>
<evidence type="ECO:0000256" key="4">
    <source>
        <dbReference type="ARBA" id="ARBA00022679"/>
    </source>
</evidence>
<dbReference type="Gene3D" id="1.25.10.10">
    <property type="entry name" value="Leucine-rich Repeat Variant"/>
    <property type="match status" value="1"/>
</dbReference>
<evidence type="ECO:0000259" key="6">
    <source>
        <dbReference type="PROSITE" id="PS51698"/>
    </source>
</evidence>
<evidence type="ECO:0000256" key="1">
    <source>
        <dbReference type="ARBA" id="ARBA00000900"/>
    </source>
</evidence>
<dbReference type="GO" id="GO:0005737">
    <property type="term" value="C:cytoplasm"/>
    <property type="evidence" value="ECO:0000318"/>
    <property type="project" value="GO_Central"/>
</dbReference>
<dbReference type="InterPro" id="IPR003613">
    <property type="entry name" value="Ubox_domain"/>
</dbReference>
<evidence type="ECO:0000313" key="7">
    <source>
        <dbReference type="EMBL" id="KMZ64365.1"/>
    </source>
</evidence>
<gene>
    <name evidence="7" type="ORF">ZOSMA_373G00130</name>
</gene>
<dbReference type="InterPro" id="IPR045210">
    <property type="entry name" value="RING-Ubox_PUB"/>
</dbReference>
<reference evidence="8" key="1">
    <citation type="journal article" date="2016" name="Nature">
        <title>The genome of the seagrass Zostera marina reveals angiosperm adaptation to the sea.</title>
        <authorList>
            <person name="Olsen J.L."/>
            <person name="Rouze P."/>
            <person name="Verhelst B."/>
            <person name="Lin Y.-C."/>
            <person name="Bayer T."/>
            <person name="Collen J."/>
            <person name="Dattolo E."/>
            <person name="De Paoli E."/>
            <person name="Dittami S."/>
            <person name="Maumus F."/>
            <person name="Michel G."/>
            <person name="Kersting A."/>
            <person name="Lauritano C."/>
            <person name="Lohaus R."/>
            <person name="Toepel M."/>
            <person name="Tonon T."/>
            <person name="Vanneste K."/>
            <person name="Amirebrahimi M."/>
            <person name="Brakel J."/>
            <person name="Bostroem C."/>
            <person name="Chovatia M."/>
            <person name="Grimwood J."/>
            <person name="Jenkins J.W."/>
            <person name="Jueterbock A."/>
            <person name="Mraz A."/>
            <person name="Stam W.T."/>
            <person name="Tice H."/>
            <person name="Bornberg-Bauer E."/>
            <person name="Green P.J."/>
            <person name="Pearson G.A."/>
            <person name="Procaccini G."/>
            <person name="Duarte C.M."/>
            <person name="Schmutz J."/>
            <person name="Reusch T.B.H."/>
            <person name="Van de Peer Y."/>
        </authorList>
    </citation>
    <scope>NUCLEOTIDE SEQUENCE [LARGE SCALE GENOMIC DNA]</scope>
    <source>
        <strain evidence="8">cv. Finnish</strain>
    </source>
</reference>
<accession>A0A0K9P856</accession>
<evidence type="ECO:0000256" key="2">
    <source>
        <dbReference type="ARBA" id="ARBA00004906"/>
    </source>
</evidence>
<keyword evidence="8" id="KW-1185">Reference proteome</keyword>
<dbReference type="PROSITE" id="PS51698">
    <property type="entry name" value="U_BOX"/>
    <property type="match status" value="1"/>
</dbReference>
<dbReference type="CDD" id="cd16664">
    <property type="entry name" value="RING-Ubox_PUB"/>
    <property type="match status" value="1"/>
</dbReference>
<dbReference type="FunFam" id="3.30.40.10:FF:000442">
    <property type="entry name" value="RING-type E3 ubiquitin transferase"/>
    <property type="match status" value="1"/>
</dbReference>
<evidence type="ECO:0000256" key="3">
    <source>
        <dbReference type="ARBA" id="ARBA00012483"/>
    </source>
</evidence>
<dbReference type="GO" id="GO:0005634">
    <property type="term" value="C:nucleus"/>
    <property type="evidence" value="ECO:0000318"/>
    <property type="project" value="GO_Central"/>
</dbReference>
<dbReference type="PANTHER" id="PTHR23315">
    <property type="entry name" value="U BOX DOMAIN-CONTAINING"/>
    <property type="match status" value="1"/>
</dbReference>
<dbReference type="Gene3D" id="3.30.40.10">
    <property type="entry name" value="Zinc/RING finger domain, C3HC4 (zinc finger)"/>
    <property type="match status" value="1"/>
</dbReference>
<dbReference type="InterPro" id="IPR011989">
    <property type="entry name" value="ARM-like"/>
</dbReference>
<organism evidence="7 8">
    <name type="scientific">Zostera marina</name>
    <name type="common">Eelgrass</name>
    <dbReference type="NCBI Taxonomy" id="29655"/>
    <lineage>
        <taxon>Eukaryota</taxon>
        <taxon>Viridiplantae</taxon>
        <taxon>Streptophyta</taxon>
        <taxon>Embryophyta</taxon>
        <taxon>Tracheophyta</taxon>
        <taxon>Spermatophyta</taxon>
        <taxon>Magnoliopsida</taxon>
        <taxon>Liliopsida</taxon>
        <taxon>Zosteraceae</taxon>
        <taxon>Zostera</taxon>
    </lineage>
</organism>
<dbReference type="GO" id="GO:0016567">
    <property type="term" value="P:protein ubiquitination"/>
    <property type="evidence" value="ECO:0007669"/>
    <property type="project" value="UniProtKB-UniPathway"/>
</dbReference>
<dbReference type="EMBL" id="LFYR01001161">
    <property type="protein sequence ID" value="KMZ64365.1"/>
    <property type="molecule type" value="Genomic_DNA"/>
</dbReference>
<dbReference type="UniPathway" id="UPA00143"/>
<dbReference type="GO" id="GO:0061630">
    <property type="term" value="F:ubiquitin protein ligase activity"/>
    <property type="evidence" value="ECO:0007669"/>
    <property type="project" value="UniProtKB-EC"/>
</dbReference>
<dbReference type="InterPro" id="IPR016024">
    <property type="entry name" value="ARM-type_fold"/>
</dbReference>
<dbReference type="OMA" id="GESIACK"/>
<dbReference type="Proteomes" id="UP000036987">
    <property type="component" value="Unassembled WGS sequence"/>
</dbReference>
<dbReference type="PANTHER" id="PTHR23315:SF63">
    <property type="entry name" value="U-BOX DOMAIN-CONTAINING PROTEIN 16"/>
    <property type="match status" value="1"/>
</dbReference>
<dbReference type="EC" id="2.3.2.27" evidence="3"/>
<keyword evidence="5" id="KW-0833">Ubl conjugation pathway</keyword>
<sequence>MKSAVALSSSSIAVTVGGLEIGRLNRTFNRSIVVVPDDFQCPISLDFMKDPVVVESGQTYDCDSMERWIKSGHTTCPKTGQSLTTLRLVPNLAISNLLKQWCRDQKLPFDDNPSTGYKSCATTSKTALEATKMTATFLVKKLSSTTSTEASDRIVHELLQLSKIGSENRASIAEAGDIPLLFPFLKSSDPSLQVNTIEAILHLSASDSNKKTILRYEGSLDSIIVVLTTGTTWKARENAASYCRHLDRSRVWDCHCRHTSCELKLKPPPPSPEAEATTTIAIP</sequence>
<comment type="pathway">
    <text evidence="2">Protein modification; protein ubiquitination.</text>
</comment>
<protein>
    <recommendedName>
        <fullName evidence="3">RING-type E3 ubiquitin transferase</fullName>
        <ecNumber evidence="3">2.3.2.27</ecNumber>
    </recommendedName>
</protein>
<dbReference type="SUPFAM" id="SSF48371">
    <property type="entry name" value="ARM repeat"/>
    <property type="match status" value="1"/>
</dbReference>
<dbReference type="SMART" id="SM00504">
    <property type="entry name" value="Ubox"/>
    <property type="match status" value="1"/>
</dbReference>
<name>A0A0K9P856_ZOSMR</name>
<dbReference type="InterPro" id="IPR013083">
    <property type="entry name" value="Znf_RING/FYVE/PHD"/>
</dbReference>
<comment type="catalytic activity">
    <reaction evidence="1">
        <text>S-ubiquitinyl-[E2 ubiquitin-conjugating enzyme]-L-cysteine + [acceptor protein]-L-lysine = [E2 ubiquitin-conjugating enzyme]-L-cysteine + N(6)-ubiquitinyl-[acceptor protein]-L-lysine.</text>
        <dbReference type="EC" id="2.3.2.27"/>
    </reaction>
</comment>
<evidence type="ECO:0000313" key="8">
    <source>
        <dbReference type="Proteomes" id="UP000036987"/>
    </source>
</evidence>
<dbReference type="AlphaFoldDB" id="A0A0K9P856"/>
<dbReference type="OrthoDB" id="629492at2759"/>